<organism evidence="1 2">
    <name type="scientific">Gimesia alba</name>
    <dbReference type="NCBI Taxonomy" id="2527973"/>
    <lineage>
        <taxon>Bacteria</taxon>
        <taxon>Pseudomonadati</taxon>
        <taxon>Planctomycetota</taxon>
        <taxon>Planctomycetia</taxon>
        <taxon>Planctomycetales</taxon>
        <taxon>Planctomycetaceae</taxon>
        <taxon>Gimesia</taxon>
    </lineage>
</organism>
<dbReference type="InterPro" id="IPR011447">
    <property type="entry name" value="DUF1552"/>
</dbReference>
<dbReference type="AlphaFoldDB" id="A0A517R9Y3"/>
<dbReference type="Pfam" id="PF07586">
    <property type="entry name" value="HXXSHH"/>
    <property type="match status" value="1"/>
</dbReference>
<reference evidence="1 2" key="1">
    <citation type="submission" date="2019-02" db="EMBL/GenBank/DDBJ databases">
        <title>Deep-cultivation of Planctomycetes and their phenomic and genomic characterization uncovers novel biology.</title>
        <authorList>
            <person name="Wiegand S."/>
            <person name="Jogler M."/>
            <person name="Boedeker C."/>
            <person name="Pinto D."/>
            <person name="Vollmers J."/>
            <person name="Rivas-Marin E."/>
            <person name="Kohn T."/>
            <person name="Peeters S.H."/>
            <person name="Heuer A."/>
            <person name="Rast P."/>
            <person name="Oberbeckmann S."/>
            <person name="Bunk B."/>
            <person name="Jeske O."/>
            <person name="Meyerdierks A."/>
            <person name="Storesund J.E."/>
            <person name="Kallscheuer N."/>
            <person name="Luecker S."/>
            <person name="Lage O.M."/>
            <person name="Pohl T."/>
            <person name="Merkel B.J."/>
            <person name="Hornburger P."/>
            <person name="Mueller R.-W."/>
            <person name="Bruemmer F."/>
            <person name="Labrenz M."/>
            <person name="Spormann A.M."/>
            <person name="Op den Camp H."/>
            <person name="Overmann J."/>
            <person name="Amann R."/>
            <person name="Jetten M.S.M."/>
            <person name="Mascher T."/>
            <person name="Medema M.H."/>
            <person name="Devos D.P."/>
            <person name="Kaster A.-K."/>
            <person name="Ovreas L."/>
            <person name="Rohde M."/>
            <person name="Galperin M.Y."/>
            <person name="Jogler C."/>
        </authorList>
    </citation>
    <scope>NUCLEOTIDE SEQUENCE [LARGE SCALE GENOMIC DNA]</scope>
    <source>
        <strain evidence="1 2">Pan241w</strain>
    </source>
</reference>
<dbReference type="KEGG" id="gaz:Pan241w_07260"/>
<evidence type="ECO:0000313" key="2">
    <source>
        <dbReference type="Proteomes" id="UP000317171"/>
    </source>
</evidence>
<sequence>MTQLLKRRTFLKGIGTTMALPLLEIMQPHSSLVSAAAATAGKAPVRTAFIFFPNGVIGPSWMPKTTGSGYELPKSLRPLESLKSDINVISGLAQINGRALGDGAGDHARSAGVYLTSSHPTKTSGADIKAGISVDQVAAQQVGHQTRLPSLELGLVRGRNAGQCDSGYSCAYSSNISWRTPSTPTAKEIVPKLAFERLFGGGAEREKQRARHMKDRQSILDLVKHDADQLKKQLGKSDKRKIDEYFSSVREIEQRIERSTQHEKIKPPEMQLPAGIPSDLEEHIHLMYDLLVLAFQTDTTRIATFMVGNAGSNRTYPMVGVNSGHHELSHHRNDEKKMADIQKIDEYLTSQFAYFLNRLQSTPEGNSNLLDNSMICYGSALGDGNRHTHHDLPIILAGKGGGTIKTGYHHQLPSETPLSNLFVSMLDRAGAPVQSFGDSTGRLTVIDS</sequence>
<name>A0A517R9Y3_9PLAN</name>
<dbReference type="RefSeq" id="WP_145211007.1">
    <property type="nucleotide sequence ID" value="NZ_CP036269.1"/>
</dbReference>
<accession>A0A517R9Y3</accession>
<dbReference type="Proteomes" id="UP000317171">
    <property type="component" value="Chromosome"/>
</dbReference>
<dbReference type="EMBL" id="CP036269">
    <property type="protein sequence ID" value="QDT40668.1"/>
    <property type="molecule type" value="Genomic_DNA"/>
</dbReference>
<evidence type="ECO:0000313" key="1">
    <source>
        <dbReference type="EMBL" id="QDT40668.1"/>
    </source>
</evidence>
<dbReference type="OrthoDB" id="9146593at2"/>
<dbReference type="PROSITE" id="PS51318">
    <property type="entry name" value="TAT"/>
    <property type="match status" value="1"/>
</dbReference>
<evidence type="ECO:0008006" key="3">
    <source>
        <dbReference type="Google" id="ProtNLM"/>
    </source>
</evidence>
<dbReference type="InterPro" id="IPR006311">
    <property type="entry name" value="TAT_signal"/>
</dbReference>
<keyword evidence="2" id="KW-1185">Reference proteome</keyword>
<protein>
    <recommendedName>
        <fullName evidence="3">DUF1552 domain-containing protein</fullName>
    </recommendedName>
</protein>
<proteinExistence type="predicted"/>
<gene>
    <name evidence="1" type="ORF">Pan241w_07260</name>
</gene>